<protein>
    <submittedName>
        <fullName evidence="1">Uncharacterized protein</fullName>
    </submittedName>
</protein>
<accession>A0A7J2U475</accession>
<sequence>MTEICEKIRHRTEIARLLALHLYEYFSLEFVVAVVRELFLQIGEPIAEGWIYQSFPTSMRYVMIYPCIDNDKNKYIEVVIDEDRDRALITDLHVYCITRDEIPIQEEGDEMTPVRISLEVVEKQDENNRMKEIIKLVES</sequence>
<organism evidence="1">
    <name type="scientific">Ignisphaera aggregans</name>
    <dbReference type="NCBI Taxonomy" id="334771"/>
    <lineage>
        <taxon>Archaea</taxon>
        <taxon>Thermoproteota</taxon>
        <taxon>Thermoprotei</taxon>
        <taxon>Desulfurococcales</taxon>
        <taxon>Desulfurococcaceae</taxon>
        <taxon>Ignisphaera</taxon>
    </lineage>
</organism>
<evidence type="ECO:0000313" key="1">
    <source>
        <dbReference type="EMBL" id="HEM67650.1"/>
    </source>
</evidence>
<dbReference type="AlphaFoldDB" id="A0A7J2U475"/>
<name>A0A7J2U475_9CREN</name>
<reference evidence="1" key="1">
    <citation type="journal article" date="2020" name="mSystems">
        <title>Genome- and Community-Level Interaction Insights into Carbon Utilization and Element Cycling Functions of Hydrothermarchaeota in Hydrothermal Sediment.</title>
        <authorList>
            <person name="Zhou Z."/>
            <person name="Liu Y."/>
            <person name="Xu W."/>
            <person name="Pan J."/>
            <person name="Luo Z.H."/>
            <person name="Li M."/>
        </authorList>
    </citation>
    <scope>NUCLEOTIDE SEQUENCE [LARGE SCALE GENOMIC DNA]</scope>
    <source>
        <strain evidence="1">SpSt-125</strain>
    </source>
</reference>
<proteinExistence type="predicted"/>
<gene>
    <name evidence="1" type="ORF">ENO26_08860</name>
</gene>
<comment type="caution">
    <text evidence="1">The sequence shown here is derived from an EMBL/GenBank/DDBJ whole genome shotgun (WGS) entry which is preliminary data.</text>
</comment>
<dbReference type="EMBL" id="DSEU01000060">
    <property type="protein sequence ID" value="HEM67650.1"/>
    <property type="molecule type" value="Genomic_DNA"/>
</dbReference>